<feature type="domain" description="F-box" evidence="1">
    <location>
        <begin position="3"/>
        <end position="49"/>
    </location>
</feature>
<gene>
    <name evidence="2" type="ORF">R3P38DRAFT_2496127</name>
</gene>
<organism evidence="2 3">
    <name type="scientific">Favolaschia claudopus</name>
    <dbReference type="NCBI Taxonomy" id="2862362"/>
    <lineage>
        <taxon>Eukaryota</taxon>
        <taxon>Fungi</taxon>
        <taxon>Dikarya</taxon>
        <taxon>Basidiomycota</taxon>
        <taxon>Agaricomycotina</taxon>
        <taxon>Agaricomycetes</taxon>
        <taxon>Agaricomycetidae</taxon>
        <taxon>Agaricales</taxon>
        <taxon>Marasmiineae</taxon>
        <taxon>Mycenaceae</taxon>
        <taxon>Favolaschia</taxon>
    </lineage>
</organism>
<dbReference type="EMBL" id="JAWWNJ010000003">
    <property type="protein sequence ID" value="KAK7059663.1"/>
    <property type="molecule type" value="Genomic_DNA"/>
</dbReference>
<evidence type="ECO:0000259" key="1">
    <source>
        <dbReference type="PROSITE" id="PS50181"/>
    </source>
</evidence>
<proteinExistence type="predicted"/>
<dbReference type="SUPFAM" id="SSF81383">
    <property type="entry name" value="F-box domain"/>
    <property type="match status" value="1"/>
</dbReference>
<dbReference type="InterPro" id="IPR011047">
    <property type="entry name" value="Quinoprotein_ADH-like_sf"/>
</dbReference>
<keyword evidence="3" id="KW-1185">Reference proteome</keyword>
<evidence type="ECO:0000313" key="2">
    <source>
        <dbReference type="EMBL" id="KAK7059663.1"/>
    </source>
</evidence>
<reference evidence="2 3" key="1">
    <citation type="journal article" date="2024" name="J Genomics">
        <title>Draft genome sequencing and assembly of Favolaschia claudopus CIRM-BRFM 2984 isolated from oak limbs.</title>
        <authorList>
            <person name="Navarro D."/>
            <person name="Drula E."/>
            <person name="Chaduli D."/>
            <person name="Cazenave R."/>
            <person name="Ahrendt S."/>
            <person name="Wang J."/>
            <person name="Lipzen A."/>
            <person name="Daum C."/>
            <person name="Barry K."/>
            <person name="Grigoriev I.V."/>
            <person name="Favel A."/>
            <person name="Rosso M.N."/>
            <person name="Martin F."/>
        </authorList>
    </citation>
    <scope>NUCLEOTIDE SEQUENCE [LARGE SCALE GENOMIC DNA]</scope>
    <source>
        <strain evidence="2 3">CIRM-BRFM 2984</strain>
    </source>
</reference>
<protein>
    <recommendedName>
        <fullName evidence="1">F-box domain-containing protein</fullName>
    </recommendedName>
</protein>
<dbReference type="SUPFAM" id="SSF50998">
    <property type="entry name" value="Quinoprotein alcohol dehydrogenase-like"/>
    <property type="match status" value="1"/>
</dbReference>
<comment type="caution">
    <text evidence="2">The sequence shown here is derived from an EMBL/GenBank/DDBJ whole genome shotgun (WGS) entry which is preliminary data.</text>
</comment>
<evidence type="ECO:0000313" key="3">
    <source>
        <dbReference type="Proteomes" id="UP001362999"/>
    </source>
</evidence>
<dbReference type="Proteomes" id="UP001362999">
    <property type="component" value="Unassembled WGS sequence"/>
</dbReference>
<accession>A0AAW0E4J4</accession>
<dbReference type="Pfam" id="PF00646">
    <property type="entry name" value="F-box"/>
    <property type="match status" value="1"/>
</dbReference>
<name>A0AAW0E4J4_9AGAR</name>
<dbReference type="PROSITE" id="PS50181">
    <property type="entry name" value="FBOX"/>
    <property type="match status" value="1"/>
</dbReference>
<dbReference type="InterPro" id="IPR036047">
    <property type="entry name" value="F-box-like_dom_sf"/>
</dbReference>
<dbReference type="AlphaFoldDB" id="A0AAW0E4J4"/>
<sequence length="464" mass="52626">MTALRLDNLPEDVLLKILVFTDIYTVLTLSRVNGHLRAITSVKQLWVLLTSDLLMRGLFEASLEEILVKSSEELKAEVKRIVCGPRTWSPDSNSVPALNRRYWVPLGDNRASSIVLVPGGEYLVIRKYTDRMDTNLLECWNIRAQRRAWTWSRIGCTINDFKFTACRGSKMIASLKLRDPSLSISHLLLVEVDLDTGSSREIFQISPFHFYGQIYSISQVEDDYFSCVLATDYTVSAKMKLLLVNHRTEQYVTFEYSDAKTEIRIVPYYVFLTCPANEPVSVHVYTIASLQPFWKPLVEIDLESTLADVMTSPLAVLLVREHLTPVDKSRFQALDAMFTIDQSLLRRETFLLRLTDRNGYLGDSTTSIHRLDFSHLQEPRCVLLSSVDTENTKESVGICVSRGGYTLSSATLCKEGIMATRQRDHASKFIPFENGTRRARSAVLTPGGGVMILRVTSAEVFYYD</sequence>
<dbReference type="InterPro" id="IPR001810">
    <property type="entry name" value="F-box_dom"/>
</dbReference>